<dbReference type="AlphaFoldDB" id="A0A9N9Q4N0"/>
<keyword evidence="1" id="KW-1133">Transmembrane helix</keyword>
<dbReference type="EMBL" id="CAJVRM010000121">
    <property type="protein sequence ID" value="CAG8975014.1"/>
    <property type="molecule type" value="Genomic_DNA"/>
</dbReference>
<evidence type="ECO:0000256" key="1">
    <source>
        <dbReference type="SAM" id="Phobius"/>
    </source>
</evidence>
<dbReference type="OrthoDB" id="5407225at2759"/>
<keyword evidence="3" id="KW-1185">Reference proteome</keyword>
<sequence>MLTLNMVILAPLSVSCLLYVVKSVFMLALWRRHILGLRAEGLPMPPYNVFFGHLFIVNKIISSLPSDAHGHYLPDQIRRAYPELGPNFYLNLAPFAPSMLVLTSLNTLHQVTQQHPLEKFPSMKTFLKPLTGGLDMFRCTHYYFYWSINSVY</sequence>
<evidence type="ECO:0000313" key="2">
    <source>
        <dbReference type="EMBL" id="CAG8975014.1"/>
    </source>
</evidence>
<organism evidence="2 3">
    <name type="scientific">Hymenoscyphus albidus</name>
    <dbReference type="NCBI Taxonomy" id="595503"/>
    <lineage>
        <taxon>Eukaryota</taxon>
        <taxon>Fungi</taxon>
        <taxon>Dikarya</taxon>
        <taxon>Ascomycota</taxon>
        <taxon>Pezizomycotina</taxon>
        <taxon>Leotiomycetes</taxon>
        <taxon>Helotiales</taxon>
        <taxon>Helotiaceae</taxon>
        <taxon>Hymenoscyphus</taxon>
    </lineage>
</organism>
<gene>
    <name evidence="2" type="ORF">HYALB_00012147</name>
</gene>
<feature type="transmembrane region" description="Helical" evidence="1">
    <location>
        <begin position="6"/>
        <end position="30"/>
    </location>
</feature>
<comment type="caution">
    <text evidence="2">The sequence shown here is derived from an EMBL/GenBank/DDBJ whole genome shotgun (WGS) entry which is preliminary data.</text>
</comment>
<name>A0A9N9Q4N0_9HELO</name>
<protein>
    <submittedName>
        <fullName evidence="2">Uncharacterized protein</fullName>
    </submittedName>
</protein>
<dbReference type="Proteomes" id="UP000701801">
    <property type="component" value="Unassembled WGS sequence"/>
</dbReference>
<keyword evidence="1" id="KW-0812">Transmembrane</keyword>
<evidence type="ECO:0000313" key="3">
    <source>
        <dbReference type="Proteomes" id="UP000701801"/>
    </source>
</evidence>
<keyword evidence="1" id="KW-0472">Membrane</keyword>
<proteinExistence type="predicted"/>
<accession>A0A9N9Q4N0</accession>
<reference evidence="2" key="1">
    <citation type="submission" date="2021-07" db="EMBL/GenBank/DDBJ databases">
        <authorList>
            <person name="Durling M."/>
        </authorList>
    </citation>
    <scope>NUCLEOTIDE SEQUENCE</scope>
</reference>